<feature type="compositionally biased region" description="Basic and acidic residues" evidence="1">
    <location>
        <begin position="23"/>
        <end position="43"/>
    </location>
</feature>
<evidence type="ECO:0000313" key="2">
    <source>
        <dbReference type="Ensembl" id="ENSAMXP00005023682.1"/>
    </source>
</evidence>
<protein>
    <submittedName>
        <fullName evidence="2">UTP25 small subunit processor component</fullName>
    </submittedName>
</protein>
<dbReference type="Proteomes" id="UP000694621">
    <property type="component" value="Unplaced"/>
</dbReference>
<name>A0A8B9JN78_ASTMX</name>
<feature type="compositionally biased region" description="Acidic residues" evidence="1">
    <location>
        <begin position="57"/>
        <end position="70"/>
    </location>
</feature>
<feature type="region of interest" description="Disordered" evidence="1">
    <location>
        <begin position="1"/>
        <end position="122"/>
    </location>
</feature>
<dbReference type="Ensembl" id="ENSAMXT00005026168.1">
    <property type="protein sequence ID" value="ENSAMXP00005023682.1"/>
    <property type="gene ID" value="ENSAMXG00005012151.1"/>
</dbReference>
<accession>A0A8B9JN78</accession>
<organism evidence="2 3">
    <name type="scientific">Astyanax mexicanus</name>
    <name type="common">Blind cave fish</name>
    <name type="synonym">Astyanax fasciatus mexicanus</name>
    <dbReference type="NCBI Taxonomy" id="7994"/>
    <lineage>
        <taxon>Eukaryota</taxon>
        <taxon>Metazoa</taxon>
        <taxon>Chordata</taxon>
        <taxon>Craniata</taxon>
        <taxon>Vertebrata</taxon>
        <taxon>Euteleostomi</taxon>
        <taxon>Actinopterygii</taxon>
        <taxon>Neopterygii</taxon>
        <taxon>Teleostei</taxon>
        <taxon>Ostariophysi</taxon>
        <taxon>Characiformes</taxon>
        <taxon>Characoidei</taxon>
        <taxon>Acestrorhamphidae</taxon>
        <taxon>Acestrorhamphinae</taxon>
        <taxon>Astyanax</taxon>
    </lineage>
</organism>
<proteinExistence type="predicted"/>
<evidence type="ECO:0000313" key="3">
    <source>
        <dbReference type="Proteomes" id="UP000694621"/>
    </source>
</evidence>
<sequence>MGKRRQKQQDLWSLSKKQKKHLKEFGEEHPFHDDVPDRRERTQIVRLPNSPEHSGSESDEDIEEEEEEEEKPSAYQQLLSTMNCKADDNSEEEESEEDDEDDEDGVEEEMVNPDEGLLSNKS</sequence>
<evidence type="ECO:0000256" key="1">
    <source>
        <dbReference type="SAM" id="MobiDB-lite"/>
    </source>
</evidence>
<dbReference type="AlphaFoldDB" id="A0A8B9JN78"/>
<feature type="compositionally biased region" description="Polar residues" evidence="1">
    <location>
        <begin position="74"/>
        <end position="83"/>
    </location>
</feature>
<feature type="compositionally biased region" description="Acidic residues" evidence="1">
    <location>
        <begin position="89"/>
        <end position="112"/>
    </location>
</feature>
<reference evidence="2" key="1">
    <citation type="submission" date="2025-08" db="UniProtKB">
        <authorList>
            <consortium name="Ensembl"/>
        </authorList>
    </citation>
    <scope>IDENTIFICATION</scope>
</reference>